<sequence>MKAYIWTIDVPMLSKRIYSDTGASASTISILLACFYHHKRKMSDQSITKGIYSSERARAALSAIRSGYSKRGPFSIKMVTSSTLAIS</sequence>
<name>A0AAV1S0B8_9ROSI</name>
<comment type="caution">
    <text evidence="1">The sequence shown here is derived from an EMBL/GenBank/DDBJ whole genome shotgun (WGS) entry which is preliminary data.</text>
</comment>
<organism evidence="1 2">
    <name type="scientific">Dovyalis caffra</name>
    <dbReference type="NCBI Taxonomy" id="77055"/>
    <lineage>
        <taxon>Eukaryota</taxon>
        <taxon>Viridiplantae</taxon>
        <taxon>Streptophyta</taxon>
        <taxon>Embryophyta</taxon>
        <taxon>Tracheophyta</taxon>
        <taxon>Spermatophyta</taxon>
        <taxon>Magnoliopsida</taxon>
        <taxon>eudicotyledons</taxon>
        <taxon>Gunneridae</taxon>
        <taxon>Pentapetalae</taxon>
        <taxon>rosids</taxon>
        <taxon>fabids</taxon>
        <taxon>Malpighiales</taxon>
        <taxon>Salicaceae</taxon>
        <taxon>Flacourtieae</taxon>
        <taxon>Dovyalis</taxon>
    </lineage>
</organism>
<evidence type="ECO:0000313" key="1">
    <source>
        <dbReference type="EMBL" id="CAK7343772.1"/>
    </source>
</evidence>
<keyword evidence="2" id="KW-1185">Reference proteome</keyword>
<reference evidence="1 2" key="1">
    <citation type="submission" date="2024-01" db="EMBL/GenBank/DDBJ databases">
        <authorList>
            <person name="Waweru B."/>
        </authorList>
    </citation>
    <scope>NUCLEOTIDE SEQUENCE [LARGE SCALE GENOMIC DNA]</scope>
</reference>
<dbReference type="EMBL" id="CAWUPB010001160">
    <property type="protein sequence ID" value="CAK7343772.1"/>
    <property type="molecule type" value="Genomic_DNA"/>
</dbReference>
<accession>A0AAV1S0B8</accession>
<protein>
    <submittedName>
        <fullName evidence="1">Uncharacterized protein</fullName>
    </submittedName>
</protein>
<evidence type="ECO:0000313" key="2">
    <source>
        <dbReference type="Proteomes" id="UP001314170"/>
    </source>
</evidence>
<dbReference type="AlphaFoldDB" id="A0AAV1S0B8"/>
<dbReference type="PROSITE" id="PS51257">
    <property type="entry name" value="PROKAR_LIPOPROTEIN"/>
    <property type="match status" value="1"/>
</dbReference>
<dbReference type="Proteomes" id="UP001314170">
    <property type="component" value="Unassembled WGS sequence"/>
</dbReference>
<gene>
    <name evidence="1" type="ORF">DCAF_LOCUS17483</name>
</gene>
<proteinExistence type="predicted"/>